<keyword evidence="3 9" id="KW-0762">Sugar transport</keyword>
<evidence type="ECO:0000256" key="3">
    <source>
        <dbReference type="ARBA" id="ARBA00022597"/>
    </source>
</evidence>
<evidence type="ECO:0000256" key="7">
    <source>
        <dbReference type="PROSITE-ProRule" id="PRU00423"/>
    </source>
</evidence>
<evidence type="ECO:0000256" key="2">
    <source>
        <dbReference type="ARBA" id="ARBA00022553"/>
    </source>
</evidence>
<dbReference type="Gene3D" id="3.40.50.2300">
    <property type="match status" value="1"/>
</dbReference>
<keyword evidence="6" id="KW-0418">Kinase</keyword>
<evidence type="ECO:0000256" key="5">
    <source>
        <dbReference type="ARBA" id="ARBA00022683"/>
    </source>
</evidence>
<evidence type="ECO:0000259" key="8">
    <source>
        <dbReference type="PROSITE" id="PS51100"/>
    </source>
</evidence>
<evidence type="ECO:0000256" key="1">
    <source>
        <dbReference type="ARBA" id="ARBA00022448"/>
    </source>
</evidence>
<dbReference type="PROSITE" id="PS51100">
    <property type="entry name" value="PTS_EIIB_TYPE_3"/>
    <property type="match status" value="1"/>
</dbReference>
<evidence type="ECO:0000313" key="9">
    <source>
        <dbReference type="EMBL" id="MBC6012550.1"/>
    </source>
</evidence>
<dbReference type="Pfam" id="PF02302">
    <property type="entry name" value="PTS_IIB"/>
    <property type="match status" value="1"/>
</dbReference>
<keyword evidence="1" id="KW-0813">Transport</keyword>
<dbReference type="Proteomes" id="UP000649075">
    <property type="component" value="Unassembled WGS sequence"/>
</dbReference>
<keyword evidence="5" id="KW-0598">Phosphotransferase system</keyword>
<keyword evidence="2" id="KW-0597">Phosphoprotein</keyword>
<dbReference type="InterPro" id="IPR013012">
    <property type="entry name" value="PTS_EIIB_3"/>
</dbReference>
<accession>A0ABR7KIJ6</accession>
<evidence type="ECO:0000256" key="4">
    <source>
        <dbReference type="ARBA" id="ARBA00022679"/>
    </source>
</evidence>
<reference evidence="9 10" key="1">
    <citation type="submission" date="2020-08" db="EMBL/GenBank/DDBJ databases">
        <authorList>
            <person name="Liu C."/>
            <person name="Sun Q."/>
        </authorList>
    </citation>
    <scope>NUCLEOTIDE SEQUENCE [LARGE SCALE GENOMIC DNA]</scope>
    <source>
        <strain evidence="9 10">L34</strain>
    </source>
</reference>
<dbReference type="RefSeq" id="WP_186999195.1">
    <property type="nucleotide sequence ID" value="NZ_JACRWH010000028.1"/>
</dbReference>
<dbReference type="PANTHER" id="PTHR34581">
    <property type="entry name" value="PTS SYSTEM N,N'-DIACETYLCHITOBIOSE-SPECIFIC EIIB COMPONENT"/>
    <property type="match status" value="1"/>
</dbReference>
<gene>
    <name evidence="9" type="ORF">H8911_07355</name>
</gene>
<dbReference type="CDD" id="cd05564">
    <property type="entry name" value="PTS_IIB_chitobiose_lichenan"/>
    <property type="match status" value="1"/>
</dbReference>
<proteinExistence type="predicted"/>
<name>A0ABR7KIJ6_9FIRM</name>
<protein>
    <submittedName>
        <fullName evidence="9">PTS sugar transporter subunit IIB</fullName>
    </submittedName>
</protein>
<dbReference type="InterPro" id="IPR003501">
    <property type="entry name" value="PTS_EIIB_2/3"/>
</dbReference>
<feature type="domain" description="PTS EIIB type-3" evidence="8">
    <location>
        <begin position="1"/>
        <end position="99"/>
    </location>
</feature>
<organism evidence="9 10">
    <name type="scientific">Holdemanella hominis</name>
    <dbReference type="NCBI Taxonomy" id="2764327"/>
    <lineage>
        <taxon>Bacteria</taxon>
        <taxon>Bacillati</taxon>
        <taxon>Bacillota</taxon>
        <taxon>Erysipelotrichia</taxon>
        <taxon>Erysipelotrichales</taxon>
        <taxon>Erysipelotrichaceae</taxon>
        <taxon>Holdemanella</taxon>
    </lineage>
</organism>
<dbReference type="PANTHER" id="PTHR34581:SF2">
    <property type="entry name" value="PTS SYSTEM N,N'-DIACETYLCHITOBIOSE-SPECIFIC EIIB COMPONENT"/>
    <property type="match status" value="1"/>
</dbReference>
<evidence type="ECO:0000313" key="10">
    <source>
        <dbReference type="Proteomes" id="UP000649075"/>
    </source>
</evidence>
<keyword evidence="10" id="KW-1185">Reference proteome</keyword>
<keyword evidence="4" id="KW-0808">Transferase</keyword>
<comment type="caution">
    <text evidence="9">The sequence shown here is derived from an EMBL/GenBank/DDBJ whole genome shotgun (WGS) entry which is preliminary data.</text>
</comment>
<dbReference type="InterPro" id="IPR036095">
    <property type="entry name" value="PTS_EIIB-like_sf"/>
</dbReference>
<dbReference type="InterPro" id="IPR051819">
    <property type="entry name" value="PTS_sugar-specific_EIIB"/>
</dbReference>
<feature type="modified residue" description="Phosphocysteine; by EIIA" evidence="7">
    <location>
        <position position="7"/>
    </location>
</feature>
<evidence type="ECO:0000256" key="6">
    <source>
        <dbReference type="ARBA" id="ARBA00022777"/>
    </source>
</evidence>
<dbReference type="EMBL" id="JACRWH010000028">
    <property type="protein sequence ID" value="MBC6012550.1"/>
    <property type="molecule type" value="Genomic_DNA"/>
</dbReference>
<sequence>MKILLVCAGGMSTGLLMKKMEKYWEERGEDNSINAVGLSEYLDVYKDYDIIMTGPQVSYRLNQIKQDTGLPTEGIPSFDYAVGNCANIMKIANKLYAQK</sequence>
<dbReference type="SUPFAM" id="SSF52794">
    <property type="entry name" value="PTS system IIB component-like"/>
    <property type="match status" value="1"/>
</dbReference>